<evidence type="ECO:0000313" key="1">
    <source>
        <dbReference type="EMBL" id="MCI79487.1"/>
    </source>
</evidence>
<accession>A0A392UUJ6</accession>
<feature type="non-terminal residue" evidence="1">
    <location>
        <position position="40"/>
    </location>
</feature>
<dbReference type="EMBL" id="LXQA010974716">
    <property type="protein sequence ID" value="MCI79487.1"/>
    <property type="molecule type" value="Genomic_DNA"/>
</dbReference>
<protein>
    <submittedName>
        <fullName evidence="1">Uncharacterized protein</fullName>
    </submittedName>
</protein>
<evidence type="ECO:0000313" key="2">
    <source>
        <dbReference type="Proteomes" id="UP000265520"/>
    </source>
</evidence>
<dbReference type="Proteomes" id="UP000265520">
    <property type="component" value="Unassembled WGS sequence"/>
</dbReference>
<proteinExistence type="predicted"/>
<keyword evidence="2" id="KW-1185">Reference proteome</keyword>
<reference evidence="1 2" key="1">
    <citation type="journal article" date="2018" name="Front. Plant Sci.">
        <title>Red Clover (Trifolium pratense) and Zigzag Clover (T. medium) - A Picture of Genomic Similarities and Differences.</title>
        <authorList>
            <person name="Dluhosova J."/>
            <person name="Istvanek J."/>
            <person name="Nedelnik J."/>
            <person name="Repkova J."/>
        </authorList>
    </citation>
    <scope>NUCLEOTIDE SEQUENCE [LARGE SCALE GENOMIC DNA]</scope>
    <source>
        <strain evidence="2">cv. 10/8</strain>
        <tissue evidence="1">Leaf</tissue>
    </source>
</reference>
<organism evidence="1 2">
    <name type="scientific">Trifolium medium</name>
    <dbReference type="NCBI Taxonomy" id="97028"/>
    <lineage>
        <taxon>Eukaryota</taxon>
        <taxon>Viridiplantae</taxon>
        <taxon>Streptophyta</taxon>
        <taxon>Embryophyta</taxon>
        <taxon>Tracheophyta</taxon>
        <taxon>Spermatophyta</taxon>
        <taxon>Magnoliopsida</taxon>
        <taxon>eudicotyledons</taxon>
        <taxon>Gunneridae</taxon>
        <taxon>Pentapetalae</taxon>
        <taxon>rosids</taxon>
        <taxon>fabids</taxon>
        <taxon>Fabales</taxon>
        <taxon>Fabaceae</taxon>
        <taxon>Papilionoideae</taxon>
        <taxon>50 kb inversion clade</taxon>
        <taxon>NPAAA clade</taxon>
        <taxon>Hologalegina</taxon>
        <taxon>IRL clade</taxon>
        <taxon>Trifolieae</taxon>
        <taxon>Trifolium</taxon>
    </lineage>
</organism>
<sequence>MVTGYKIFLRAECIPRDEEEEVQLVELRRVVGCKREGQDS</sequence>
<comment type="caution">
    <text evidence="1">The sequence shown here is derived from an EMBL/GenBank/DDBJ whole genome shotgun (WGS) entry which is preliminary data.</text>
</comment>
<name>A0A392UUJ6_9FABA</name>
<dbReference type="AlphaFoldDB" id="A0A392UUJ6"/>